<dbReference type="Gene3D" id="1.20.140.150">
    <property type="match status" value="1"/>
</dbReference>
<gene>
    <name evidence="7" type="ORF">BaRGS_00027866</name>
</gene>
<proteinExistence type="predicted"/>
<keyword evidence="8" id="KW-1185">Reference proteome</keyword>
<feature type="signal peptide" evidence="6">
    <location>
        <begin position="1"/>
        <end position="18"/>
    </location>
</feature>
<accession>A0ABD0K1Z4</accession>
<feature type="transmembrane region" description="Helical" evidence="5">
    <location>
        <begin position="72"/>
        <end position="93"/>
    </location>
</feature>
<dbReference type="PANTHER" id="PTHR10671:SF108">
    <property type="entry name" value="CLAUDIN FAMILY PROTEIN-RELATED"/>
    <property type="match status" value="1"/>
</dbReference>
<name>A0ABD0K1Z4_9CAEN</name>
<evidence type="ECO:0000313" key="7">
    <source>
        <dbReference type="EMBL" id="KAK7480865.1"/>
    </source>
</evidence>
<reference evidence="7 8" key="1">
    <citation type="journal article" date="2023" name="Sci. Data">
        <title>Genome assembly of the Korean intertidal mud-creeper Batillaria attramentaria.</title>
        <authorList>
            <person name="Patra A.K."/>
            <person name="Ho P.T."/>
            <person name="Jun S."/>
            <person name="Lee S.J."/>
            <person name="Kim Y."/>
            <person name="Won Y.J."/>
        </authorList>
    </citation>
    <scope>NUCLEOTIDE SEQUENCE [LARGE SCALE GENOMIC DNA]</scope>
    <source>
        <strain evidence="7">Wonlab-2016</strain>
    </source>
</reference>
<sequence>MGAGVAGVLFLVAGLSEAVALLFDMIAVSSNVWHSGLIHYRGKTQPGTMGLWKVCTSIGSCGDIESDDVTSWLNACRAFGILSILGITAGLALTAGARLSGDQKFFGLVAFIGAIAAGLLVLLPIVVYSSEVGSVEYGYSFVLMVMAFILCVAAAVLLFIGRILA</sequence>
<evidence type="ECO:0000256" key="1">
    <source>
        <dbReference type="ARBA" id="ARBA00004141"/>
    </source>
</evidence>
<dbReference type="Pfam" id="PF00822">
    <property type="entry name" value="PMP22_Claudin"/>
    <property type="match status" value="1"/>
</dbReference>
<organism evidence="7 8">
    <name type="scientific">Batillaria attramentaria</name>
    <dbReference type="NCBI Taxonomy" id="370345"/>
    <lineage>
        <taxon>Eukaryota</taxon>
        <taxon>Metazoa</taxon>
        <taxon>Spiralia</taxon>
        <taxon>Lophotrochozoa</taxon>
        <taxon>Mollusca</taxon>
        <taxon>Gastropoda</taxon>
        <taxon>Caenogastropoda</taxon>
        <taxon>Sorbeoconcha</taxon>
        <taxon>Cerithioidea</taxon>
        <taxon>Batillariidae</taxon>
        <taxon>Batillaria</taxon>
    </lineage>
</organism>
<evidence type="ECO:0000256" key="6">
    <source>
        <dbReference type="SAM" id="SignalP"/>
    </source>
</evidence>
<keyword evidence="6" id="KW-0732">Signal</keyword>
<evidence type="ECO:0000256" key="3">
    <source>
        <dbReference type="ARBA" id="ARBA00022989"/>
    </source>
</evidence>
<feature type="transmembrane region" description="Helical" evidence="5">
    <location>
        <begin position="139"/>
        <end position="160"/>
    </location>
</feature>
<keyword evidence="3 5" id="KW-1133">Transmembrane helix</keyword>
<evidence type="ECO:0000313" key="8">
    <source>
        <dbReference type="Proteomes" id="UP001519460"/>
    </source>
</evidence>
<keyword evidence="4 5" id="KW-0472">Membrane</keyword>
<evidence type="ECO:0000256" key="4">
    <source>
        <dbReference type="ARBA" id="ARBA00023136"/>
    </source>
</evidence>
<protein>
    <submittedName>
        <fullName evidence="7">Uncharacterized protein</fullName>
    </submittedName>
</protein>
<dbReference type="PANTHER" id="PTHR10671">
    <property type="entry name" value="EPITHELIAL MEMBRANE PROTEIN-RELATED"/>
    <property type="match status" value="1"/>
</dbReference>
<dbReference type="GO" id="GO:0016020">
    <property type="term" value="C:membrane"/>
    <property type="evidence" value="ECO:0007669"/>
    <property type="project" value="UniProtKB-SubCell"/>
</dbReference>
<feature type="transmembrane region" description="Helical" evidence="5">
    <location>
        <begin position="105"/>
        <end position="127"/>
    </location>
</feature>
<evidence type="ECO:0000256" key="5">
    <source>
        <dbReference type="SAM" id="Phobius"/>
    </source>
</evidence>
<dbReference type="InterPro" id="IPR050579">
    <property type="entry name" value="PMP-22/EMP/MP20-like"/>
</dbReference>
<keyword evidence="2 5" id="KW-0812">Transmembrane</keyword>
<comment type="caution">
    <text evidence="7">The sequence shown here is derived from an EMBL/GenBank/DDBJ whole genome shotgun (WGS) entry which is preliminary data.</text>
</comment>
<feature type="chain" id="PRO_5044767498" evidence="6">
    <location>
        <begin position="19"/>
        <end position="165"/>
    </location>
</feature>
<dbReference type="Proteomes" id="UP001519460">
    <property type="component" value="Unassembled WGS sequence"/>
</dbReference>
<evidence type="ECO:0000256" key="2">
    <source>
        <dbReference type="ARBA" id="ARBA00022692"/>
    </source>
</evidence>
<feature type="non-terminal residue" evidence="7">
    <location>
        <position position="165"/>
    </location>
</feature>
<comment type="subcellular location">
    <subcellularLocation>
        <location evidence="1">Membrane</location>
        <topology evidence="1">Multi-pass membrane protein</topology>
    </subcellularLocation>
</comment>
<dbReference type="EMBL" id="JACVVK020000272">
    <property type="protein sequence ID" value="KAK7480865.1"/>
    <property type="molecule type" value="Genomic_DNA"/>
</dbReference>
<dbReference type="InterPro" id="IPR004031">
    <property type="entry name" value="PMP22/EMP/MP20/Claudin"/>
</dbReference>
<dbReference type="AlphaFoldDB" id="A0ABD0K1Z4"/>